<organism evidence="1 2">
    <name type="scientific">Perkinsus olseni</name>
    <name type="common">Perkinsus atlanticus</name>
    <dbReference type="NCBI Taxonomy" id="32597"/>
    <lineage>
        <taxon>Eukaryota</taxon>
        <taxon>Sar</taxon>
        <taxon>Alveolata</taxon>
        <taxon>Perkinsozoa</taxon>
        <taxon>Perkinsea</taxon>
        <taxon>Perkinsida</taxon>
        <taxon>Perkinsidae</taxon>
        <taxon>Perkinsus</taxon>
    </lineage>
</organism>
<comment type="caution">
    <text evidence="1">The sequence shown here is derived from an EMBL/GenBank/DDBJ whole genome shotgun (WGS) entry which is preliminary data.</text>
</comment>
<sequence>MAAIDGLDEFIAQLTEEQLPAVTQRARLLHRTLTRVSATLEYSAESLGGLFDTVRDIELGREGLKGPTGAEGVDASTRGAVDETYQAGTPWCCCSREAYGQQSSGTMISVDDIVSTTRISVGAVELSSPSRGFIVGVVLLSRSRVDAGNAGNATFNWRGGSSPTDWLTYGRRQAVLIERLTCKGVEVFS</sequence>
<feature type="non-terminal residue" evidence="1">
    <location>
        <position position="189"/>
    </location>
</feature>
<dbReference type="AlphaFoldDB" id="A0A7J6TB86"/>
<name>A0A7J6TB86_PEROL</name>
<evidence type="ECO:0000313" key="1">
    <source>
        <dbReference type="EMBL" id="KAF4742549.1"/>
    </source>
</evidence>
<proteinExistence type="predicted"/>
<gene>
    <name evidence="1" type="ORF">FOZ62_010121</name>
</gene>
<accession>A0A7J6TB86</accession>
<dbReference type="Proteomes" id="UP000574390">
    <property type="component" value="Unassembled WGS sequence"/>
</dbReference>
<dbReference type="EMBL" id="JABANM010008474">
    <property type="protein sequence ID" value="KAF4742549.1"/>
    <property type="molecule type" value="Genomic_DNA"/>
</dbReference>
<protein>
    <submittedName>
        <fullName evidence="1">Uncharacterized protein</fullName>
    </submittedName>
</protein>
<evidence type="ECO:0000313" key="2">
    <source>
        <dbReference type="Proteomes" id="UP000574390"/>
    </source>
</evidence>
<reference evidence="1 2" key="1">
    <citation type="submission" date="2020-04" db="EMBL/GenBank/DDBJ databases">
        <title>Perkinsus olseni comparative genomics.</title>
        <authorList>
            <person name="Bogema D.R."/>
        </authorList>
    </citation>
    <scope>NUCLEOTIDE SEQUENCE [LARGE SCALE GENOMIC DNA]</scope>
    <source>
        <strain evidence="1">ATCC PRA-205</strain>
    </source>
</reference>